<dbReference type="Proteomes" id="UP001596500">
    <property type="component" value="Unassembled WGS sequence"/>
</dbReference>
<name>A0ABW2RRA4_9BACL</name>
<organism evidence="1 2">
    <name type="scientific">Laceyella putida</name>
    <dbReference type="NCBI Taxonomy" id="110101"/>
    <lineage>
        <taxon>Bacteria</taxon>
        <taxon>Bacillati</taxon>
        <taxon>Bacillota</taxon>
        <taxon>Bacilli</taxon>
        <taxon>Bacillales</taxon>
        <taxon>Thermoactinomycetaceae</taxon>
        <taxon>Laceyella</taxon>
    </lineage>
</organism>
<accession>A0ABW2RRA4</accession>
<gene>
    <name evidence="1" type="ORF">ACFQNG_20735</name>
</gene>
<evidence type="ECO:0000313" key="2">
    <source>
        <dbReference type="Proteomes" id="UP001596500"/>
    </source>
</evidence>
<keyword evidence="2" id="KW-1185">Reference proteome</keyword>
<sequence>MNSLIYIKATRIYKGRECIEYHTEFINRKEAEEYRKRLEKENPGVYLSFDFKKTKKEWKWRNG</sequence>
<comment type="caution">
    <text evidence="1">The sequence shown here is derived from an EMBL/GenBank/DDBJ whole genome shotgun (WGS) entry which is preliminary data.</text>
</comment>
<evidence type="ECO:0000313" key="1">
    <source>
        <dbReference type="EMBL" id="MFC7443489.1"/>
    </source>
</evidence>
<reference evidence="2" key="1">
    <citation type="journal article" date="2019" name="Int. J. Syst. Evol. Microbiol.">
        <title>The Global Catalogue of Microorganisms (GCM) 10K type strain sequencing project: providing services to taxonomists for standard genome sequencing and annotation.</title>
        <authorList>
            <consortium name="The Broad Institute Genomics Platform"/>
            <consortium name="The Broad Institute Genome Sequencing Center for Infectious Disease"/>
            <person name="Wu L."/>
            <person name="Ma J."/>
        </authorList>
    </citation>
    <scope>NUCLEOTIDE SEQUENCE [LARGE SCALE GENOMIC DNA]</scope>
    <source>
        <strain evidence="2">CGMCC 1.12942</strain>
    </source>
</reference>
<protein>
    <submittedName>
        <fullName evidence="1">Uncharacterized protein</fullName>
    </submittedName>
</protein>
<proteinExistence type="predicted"/>
<dbReference type="RefSeq" id="WP_379867820.1">
    <property type="nucleotide sequence ID" value="NZ_JBHTBW010000087.1"/>
</dbReference>
<dbReference type="EMBL" id="JBHTBW010000087">
    <property type="protein sequence ID" value="MFC7443489.1"/>
    <property type="molecule type" value="Genomic_DNA"/>
</dbReference>